<accession>B7G727</accession>
<dbReference type="RefSeq" id="XP_002182830.1">
    <property type="nucleotide sequence ID" value="XM_002182794.1"/>
</dbReference>
<protein>
    <submittedName>
        <fullName evidence="3">Uncharacterized protein</fullName>
    </submittedName>
</protein>
<evidence type="ECO:0000313" key="4">
    <source>
        <dbReference type="Proteomes" id="UP000000759"/>
    </source>
</evidence>
<feature type="compositionally biased region" description="Low complexity" evidence="2">
    <location>
        <begin position="321"/>
        <end position="338"/>
    </location>
</feature>
<feature type="region of interest" description="Disordered" evidence="2">
    <location>
        <begin position="164"/>
        <end position="205"/>
    </location>
</feature>
<feature type="region of interest" description="Disordered" evidence="2">
    <location>
        <begin position="305"/>
        <end position="346"/>
    </location>
</feature>
<feature type="region of interest" description="Disordered" evidence="2">
    <location>
        <begin position="478"/>
        <end position="505"/>
    </location>
</feature>
<feature type="region of interest" description="Disordered" evidence="2">
    <location>
        <begin position="64"/>
        <end position="99"/>
    </location>
</feature>
<feature type="compositionally biased region" description="Basic residues" evidence="2">
    <location>
        <begin position="480"/>
        <end position="494"/>
    </location>
</feature>
<feature type="coiled-coil region" evidence="1">
    <location>
        <begin position="366"/>
        <end position="407"/>
    </location>
</feature>
<organism evidence="3 4">
    <name type="scientific">Phaeodactylum tricornutum (strain CCAP 1055/1)</name>
    <dbReference type="NCBI Taxonomy" id="556484"/>
    <lineage>
        <taxon>Eukaryota</taxon>
        <taxon>Sar</taxon>
        <taxon>Stramenopiles</taxon>
        <taxon>Ochrophyta</taxon>
        <taxon>Bacillariophyta</taxon>
        <taxon>Bacillariophyceae</taxon>
        <taxon>Bacillariophycidae</taxon>
        <taxon>Naviculales</taxon>
        <taxon>Phaeodactylaceae</taxon>
        <taxon>Phaeodactylum</taxon>
    </lineage>
</organism>
<feature type="compositionally biased region" description="Low complexity" evidence="2">
    <location>
        <begin position="495"/>
        <end position="505"/>
    </location>
</feature>
<dbReference type="KEGG" id="pti:PHATRDRAFT_48420"/>
<keyword evidence="4" id="KW-1185">Reference proteome</keyword>
<evidence type="ECO:0000256" key="1">
    <source>
        <dbReference type="SAM" id="Coils"/>
    </source>
</evidence>
<reference evidence="3 4" key="1">
    <citation type="journal article" date="2008" name="Nature">
        <title>The Phaeodactylum genome reveals the evolutionary history of diatom genomes.</title>
        <authorList>
            <person name="Bowler C."/>
            <person name="Allen A.E."/>
            <person name="Badger J.H."/>
            <person name="Grimwood J."/>
            <person name="Jabbari K."/>
            <person name="Kuo A."/>
            <person name="Maheswari U."/>
            <person name="Martens C."/>
            <person name="Maumus F."/>
            <person name="Otillar R.P."/>
            <person name="Rayko E."/>
            <person name="Salamov A."/>
            <person name="Vandepoele K."/>
            <person name="Beszteri B."/>
            <person name="Gruber A."/>
            <person name="Heijde M."/>
            <person name="Katinka M."/>
            <person name="Mock T."/>
            <person name="Valentin K."/>
            <person name="Verret F."/>
            <person name="Berges J.A."/>
            <person name="Brownlee C."/>
            <person name="Cadoret J.P."/>
            <person name="Chiovitti A."/>
            <person name="Choi C.J."/>
            <person name="Coesel S."/>
            <person name="De Martino A."/>
            <person name="Detter J.C."/>
            <person name="Durkin C."/>
            <person name="Falciatore A."/>
            <person name="Fournet J."/>
            <person name="Haruta M."/>
            <person name="Huysman M.J."/>
            <person name="Jenkins B.D."/>
            <person name="Jiroutova K."/>
            <person name="Jorgensen R.E."/>
            <person name="Joubert Y."/>
            <person name="Kaplan A."/>
            <person name="Kroger N."/>
            <person name="Kroth P.G."/>
            <person name="La Roche J."/>
            <person name="Lindquist E."/>
            <person name="Lommer M."/>
            <person name="Martin-Jezequel V."/>
            <person name="Lopez P.J."/>
            <person name="Lucas S."/>
            <person name="Mangogna M."/>
            <person name="McGinnis K."/>
            <person name="Medlin L.K."/>
            <person name="Montsant A."/>
            <person name="Oudot-Le Secq M.P."/>
            <person name="Napoli C."/>
            <person name="Obornik M."/>
            <person name="Parker M.S."/>
            <person name="Petit J.L."/>
            <person name="Porcel B.M."/>
            <person name="Poulsen N."/>
            <person name="Robison M."/>
            <person name="Rychlewski L."/>
            <person name="Rynearson T.A."/>
            <person name="Schmutz J."/>
            <person name="Shapiro H."/>
            <person name="Siaut M."/>
            <person name="Stanley M."/>
            <person name="Sussman M.R."/>
            <person name="Taylor A.R."/>
            <person name="Vardi A."/>
            <person name="von Dassow P."/>
            <person name="Vyverman W."/>
            <person name="Willis A."/>
            <person name="Wyrwicz L.S."/>
            <person name="Rokhsar D.S."/>
            <person name="Weissenbach J."/>
            <person name="Armbrust E.V."/>
            <person name="Green B.R."/>
            <person name="Van de Peer Y."/>
            <person name="Grigoriev I.V."/>
        </authorList>
    </citation>
    <scope>NUCLEOTIDE SEQUENCE [LARGE SCALE GENOMIC DNA]</scope>
    <source>
        <strain evidence="3 4">CCAP 1055/1</strain>
    </source>
</reference>
<dbReference type="PaxDb" id="2850-Phatr48420"/>
<proteinExistence type="predicted"/>
<keyword evidence="1" id="KW-0175">Coiled coil</keyword>
<name>B7G727_PHATC</name>
<dbReference type="InParanoid" id="B7G727"/>
<reference evidence="4" key="2">
    <citation type="submission" date="2008-08" db="EMBL/GenBank/DDBJ databases">
        <authorList>
            <consortium name="Diatom Consortium"/>
            <person name="Grigoriev I."/>
            <person name="Grimwood J."/>
            <person name="Kuo A."/>
            <person name="Otillar R.P."/>
            <person name="Salamov A."/>
            <person name="Detter J.C."/>
            <person name="Lindquist E."/>
            <person name="Shapiro H."/>
            <person name="Lucas S."/>
            <person name="Glavina del Rio T."/>
            <person name="Pitluck S."/>
            <person name="Rokhsar D."/>
            <person name="Bowler C."/>
        </authorList>
    </citation>
    <scope>GENOME REANNOTATION</scope>
    <source>
        <strain evidence="4">CCAP 1055/1</strain>
    </source>
</reference>
<dbReference type="Proteomes" id="UP000000759">
    <property type="component" value="Chromosome 17"/>
</dbReference>
<feature type="region of interest" description="Disordered" evidence="2">
    <location>
        <begin position="272"/>
        <end position="292"/>
    </location>
</feature>
<feature type="compositionally biased region" description="Polar residues" evidence="2">
    <location>
        <begin position="74"/>
        <end position="92"/>
    </location>
</feature>
<dbReference type="AlphaFoldDB" id="B7G727"/>
<dbReference type="GeneID" id="7203670"/>
<evidence type="ECO:0000256" key="2">
    <source>
        <dbReference type="SAM" id="MobiDB-lite"/>
    </source>
</evidence>
<sequence>MTTPSLVQRSRRPHWTRVAALLVSSHGAWASKLPPLARPSVSHTIDDDAMETYGMEELYAIVDESYSDQKDRSPQSQTILASSRTSQSNYDSVDNEGYKSQEEWWKDPLALFDEDEEENDGYEQGRSAGEELQMISEDKDGVPHENKVGQEHQRVPLEELFPNFEKTDGADPAASSRSEKPSARKSTRQIRSASGKGVVKVPPRRGSTAISTDWIKTLPMLTPTLLPKLQQVLVHLPAAKVMAALALGTGLTQLLNAAPKWAENGKKRLDEAAASKNKNKKKIDSNDNVDDAEQEAVIEPDEMVTEREAAARAKQRRRRQAAAATSAKNSNLALKAGKGNSGGGWMSGWRAKMSKTDSRGQRIPSAHKLLEQVQELQRLLETAAADKTNAEREYEKASWQLQESVSELSAVKSTTRYLQSQLKENEEMLARVVQTERLKAKEELVRMKEAMVLVVEREREAMRDEFMKQAAELQTLWKREQHRHRQQAAKRPPSRRSSAAAPVRS</sequence>
<gene>
    <name evidence="3" type="ORF">PHATRDRAFT_48420</name>
</gene>
<dbReference type="EMBL" id="CM000619">
    <property type="protein sequence ID" value="EEC45566.1"/>
    <property type="molecule type" value="Genomic_DNA"/>
</dbReference>
<dbReference type="OrthoDB" id="49547at2759"/>
<dbReference type="HOGENOM" id="CLU_540218_0_0_1"/>
<evidence type="ECO:0000313" key="3">
    <source>
        <dbReference type="EMBL" id="EEC45566.1"/>
    </source>
</evidence>